<dbReference type="Proteomes" id="UP000887565">
    <property type="component" value="Unplaced"/>
</dbReference>
<dbReference type="WBParaSite" id="nRc.2.0.1.t44491-RA">
    <property type="protein sequence ID" value="nRc.2.0.1.t44491-RA"/>
    <property type="gene ID" value="nRc.2.0.1.g44491"/>
</dbReference>
<reference evidence="2" key="1">
    <citation type="submission" date="2022-11" db="UniProtKB">
        <authorList>
            <consortium name="WormBaseParasite"/>
        </authorList>
    </citation>
    <scope>IDENTIFICATION</scope>
</reference>
<keyword evidence="1" id="KW-1185">Reference proteome</keyword>
<organism evidence="1 2">
    <name type="scientific">Romanomermis culicivorax</name>
    <name type="common">Nematode worm</name>
    <dbReference type="NCBI Taxonomy" id="13658"/>
    <lineage>
        <taxon>Eukaryota</taxon>
        <taxon>Metazoa</taxon>
        <taxon>Ecdysozoa</taxon>
        <taxon>Nematoda</taxon>
        <taxon>Enoplea</taxon>
        <taxon>Dorylaimia</taxon>
        <taxon>Mermithida</taxon>
        <taxon>Mermithoidea</taxon>
        <taxon>Mermithidae</taxon>
        <taxon>Romanomermis</taxon>
    </lineage>
</organism>
<evidence type="ECO:0000313" key="1">
    <source>
        <dbReference type="Proteomes" id="UP000887565"/>
    </source>
</evidence>
<name>A0A915L1Z0_ROMCU</name>
<dbReference type="AlphaFoldDB" id="A0A915L1Z0"/>
<proteinExistence type="predicted"/>
<sequence length="224" mass="24431">MPIFDLNIEKLRQSTDASALPMHADPSDITAIATQITDYLKLMLDEISNIALVPMDESTPIQPTMMDTETTTTTHQMLRDIPEESTVNQSMSMDVVPVESTATLPPIVPAIDPLIYLATPAILPGPLIIATVAAARYSAPVRFSQHIISDTQWNALATGLTAYHFSPPPPGMLFPEQHWMDYPDALKEEIQHILLPQMTPAAPVPQIAQTALVIPQAAIQPPVL</sequence>
<protein>
    <submittedName>
        <fullName evidence="2">Uncharacterized protein</fullName>
    </submittedName>
</protein>
<evidence type="ECO:0000313" key="2">
    <source>
        <dbReference type="WBParaSite" id="nRc.2.0.1.t44491-RA"/>
    </source>
</evidence>
<accession>A0A915L1Z0</accession>